<feature type="compositionally biased region" description="Polar residues" evidence="1">
    <location>
        <begin position="128"/>
        <end position="137"/>
    </location>
</feature>
<feature type="region of interest" description="Disordered" evidence="1">
    <location>
        <begin position="659"/>
        <end position="744"/>
    </location>
</feature>
<dbReference type="RefSeq" id="WP_040729664.1">
    <property type="nucleotide sequence ID" value="NZ_QJKF01000006.1"/>
</dbReference>
<evidence type="ECO:0000313" key="2">
    <source>
        <dbReference type="EMBL" id="PXX63187.1"/>
    </source>
</evidence>
<feature type="compositionally biased region" description="Low complexity" evidence="1">
    <location>
        <begin position="690"/>
        <end position="699"/>
    </location>
</feature>
<name>A0A318JZG8_9NOCA</name>
<protein>
    <submittedName>
        <fullName evidence="2">Uncharacterized protein</fullName>
    </submittedName>
</protein>
<accession>A0A318JZG8</accession>
<feature type="region of interest" description="Disordered" evidence="1">
    <location>
        <begin position="1"/>
        <end position="21"/>
    </location>
</feature>
<comment type="caution">
    <text evidence="2">The sequence shown here is derived from an EMBL/GenBank/DDBJ whole genome shotgun (WGS) entry which is preliminary data.</text>
</comment>
<evidence type="ECO:0000256" key="1">
    <source>
        <dbReference type="SAM" id="MobiDB-lite"/>
    </source>
</evidence>
<reference evidence="2 3" key="1">
    <citation type="submission" date="2018-05" db="EMBL/GenBank/DDBJ databases">
        <title>Genomic Encyclopedia of Type Strains, Phase IV (KMG-IV): sequencing the most valuable type-strain genomes for metagenomic binning, comparative biology and taxonomic classification.</title>
        <authorList>
            <person name="Goeker M."/>
        </authorList>
    </citation>
    <scope>NUCLEOTIDE SEQUENCE [LARGE SCALE GENOMIC DNA]</scope>
    <source>
        <strain evidence="2 3">DSM 44704</strain>
    </source>
</reference>
<organism evidence="2 3">
    <name type="scientific">Nocardia tenerifensis</name>
    <dbReference type="NCBI Taxonomy" id="228006"/>
    <lineage>
        <taxon>Bacteria</taxon>
        <taxon>Bacillati</taxon>
        <taxon>Actinomycetota</taxon>
        <taxon>Actinomycetes</taxon>
        <taxon>Mycobacteriales</taxon>
        <taxon>Nocardiaceae</taxon>
        <taxon>Nocardia</taxon>
    </lineage>
</organism>
<dbReference type="EMBL" id="QJKF01000006">
    <property type="protein sequence ID" value="PXX63187.1"/>
    <property type="molecule type" value="Genomic_DNA"/>
</dbReference>
<dbReference type="AlphaFoldDB" id="A0A318JZG8"/>
<gene>
    <name evidence="2" type="ORF">DFR70_106245</name>
</gene>
<sequence length="744" mass="79261">MGEHQRVGRPLRTDPEQFPADLPATTRELNAELNKLLTDAGLTHKRVVELTDGLDLTDKQRARQMGETPGGPSREFFDAIIATAADKLGRRVEDLLEIFLPLRERAQADIPGGKLPQRDPLVPPAPDSTGQSTSAIGQGSLTDKTAWLLTLLCDGKEADAAEQLHEVSGPGDSLLPAALVEVGRRLPGAVAALLDAVCEREGDQLGAELYEAIRNLDEEVAERIAAVPWREKPDPPEPEHSILDTDPELLFGRRIAAVIRRGDSGQASREVVAKIYDSRGTRESILSGLIEIDADGPQLVNMLLSSMAKSHREQMVLCVVQLLRAARTIEGKALLRGFDNALSTELRATILLLLSHTSRLPNTHGPSAGFTDLRGFLAAATPSRLITALTEEEILCAEGLAAGHLVEAVPDFGSILGRMTSARFNETATLLARALVDWETRAGTPGVPERYWPVQNLADTMLNMTSGSQLTGAILKSHPESGTLLFHAMQWLDHPQFPVLLEALANHVTIEALADTLISVNEDLRRLRIFEKLVTQTAAGAEPIIRSVVNHPIAATALLSPARKYAPPLAERLSALLGDDRRPPSTDHRKVAVHIETPRPEWFEAAAQVSGSARSDETVSVPPRREASPVAVFGAAVPVERASSRFPRAYGPGVPNADAVGNGAVGQPETASPAAGNSSAAPSRFPRVPAPQTATAQAPGGAGTAERDPAPHSPLTASATGVSPAKDVADSVEQSRSIPPARGA</sequence>
<feature type="compositionally biased region" description="Basic and acidic residues" evidence="1">
    <location>
        <begin position="1"/>
        <end position="15"/>
    </location>
</feature>
<evidence type="ECO:0000313" key="3">
    <source>
        <dbReference type="Proteomes" id="UP000247569"/>
    </source>
</evidence>
<feature type="region of interest" description="Disordered" evidence="1">
    <location>
        <begin position="110"/>
        <end position="137"/>
    </location>
</feature>
<keyword evidence="3" id="KW-1185">Reference proteome</keyword>
<proteinExistence type="predicted"/>
<feature type="compositionally biased region" description="Low complexity" evidence="1">
    <location>
        <begin position="671"/>
        <end position="683"/>
    </location>
</feature>
<dbReference type="Proteomes" id="UP000247569">
    <property type="component" value="Unassembled WGS sequence"/>
</dbReference>